<accession>A0A5J4R3Y8</accession>
<proteinExistence type="predicted"/>
<reference evidence="2" key="1">
    <citation type="submission" date="2019-03" db="EMBL/GenBank/DDBJ databases">
        <title>Single cell metagenomics reveals metabolic interactions within the superorganism composed of flagellate Streblomastix strix and complex community of Bacteroidetes bacteria on its surface.</title>
        <authorList>
            <person name="Treitli S.C."/>
            <person name="Kolisko M."/>
            <person name="Husnik F."/>
            <person name="Keeling P."/>
            <person name="Hampl V."/>
        </authorList>
    </citation>
    <scope>NUCLEOTIDE SEQUENCE</scope>
    <source>
        <strain evidence="2">STM</strain>
    </source>
</reference>
<comment type="caution">
    <text evidence="2">The sequence shown here is derived from an EMBL/GenBank/DDBJ whole genome shotgun (WGS) entry which is preliminary data.</text>
</comment>
<name>A0A5J4R3Y8_9ZZZZ</name>
<keyword evidence="1" id="KW-1133">Transmembrane helix</keyword>
<sequence length="48" mass="5492">MIADKLAKTIFAKIILFAGGFPTIYSTKTRFILKEQLNRTLIMQGFKL</sequence>
<keyword evidence="1" id="KW-0812">Transmembrane</keyword>
<organism evidence="2">
    <name type="scientific">termite gut metagenome</name>
    <dbReference type="NCBI Taxonomy" id="433724"/>
    <lineage>
        <taxon>unclassified sequences</taxon>
        <taxon>metagenomes</taxon>
        <taxon>organismal metagenomes</taxon>
    </lineage>
</organism>
<dbReference type="AlphaFoldDB" id="A0A5J4R3Y8"/>
<keyword evidence="1" id="KW-0472">Membrane</keyword>
<feature type="transmembrane region" description="Helical" evidence="1">
    <location>
        <begin position="6"/>
        <end position="25"/>
    </location>
</feature>
<dbReference type="EMBL" id="SNRY01001820">
    <property type="protein sequence ID" value="KAA6328442.1"/>
    <property type="molecule type" value="Genomic_DNA"/>
</dbReference>
<protein>
    <submittedName>
        <fullName evidence="2">Uncharacterized protein</fullName>
    </submittedName>
</protein>
<evidence type="ECO:0000313" key="2">
    <source>
        <dbReference type="EMBL" id="KAA6328442.1"/>
    </source>
</evidence>
<evidence type="ECO:0000256" key="1">
    <source>
        <dbReference type="SAM" id="Phobius"/>
    </source>
</evidence>
<gene>
    <name evidence="2" type="ORF">EZS27_022671</name>
</gene>